<dbReference type="Gene3D" id="3.40.50.300">
    <property type="entry name" value="P-loop containing nucleotide triphosphate hydrolases"/>
    <property type="match status" value="1"/>
</dbReference>
<dbReference type="Proteomes" id="UP000887560">
    <property type="component" value="Unplaced"/>
</dbReference>
<dbReference type="PROSITE" id="PS51194">
    <property type="entry name" value="HELICASE_CTER"/>
    <property type="match status" value="1"/>
</dbReference>
<keyword evidence="2" id="KW-1185">Reference proteome</keyword>
<dbReference type="AlphaFoldDB" id="A0A915NPD4"/>
<dbReference type="CDD" id="cd18787">
    <property type="entry name" value="SF2_C_DEAD"/>
    <property type="match status" value="1"/>
</dbReference>
<dbReference type="WBParaSite" id="scf7180000418949.g3164">
    <property type="protein sequence ID" value="scf7180000418949.g3164"/>
    <property type="gene ID" value="scf7180000418949.g3164"/>
</dbReference>
<dbReference type="PANTHER" id="PTHR47958">
    <property type="entry name" value="ATP-DEPENDENT RNA HELICASE DBP3"/>
    <property type="match status" value="1"/>
</dbReference>
<proteinExistence type="predicted"/>
<dbReference type="SMART" id="SM00490">
    <property type="entry name" value="HELICc"/>
    <property type="match status" value="1"/>
</dbReference>
<evidence type="ECO:0000313" key="3">
    <source>
        <dbReference type="WBParaSite" id="scf7180000418949.g3164"/>
    </source>
</evidence>
<feature type="domain" description="Helicase C-terminal" evidence="1">
    <location>
        <begin position="53"/>
        <end position="193"/>
    </location>
</feature>
<evidence type="ECO:0000259" key="1">
    <source>
        <dbReference type="PROSITE" id="PS51194"/>
    </source>
</evidence>
<dbReference type="SUPFAM" id="SSF52540">
    <property type="entry name" value="P-loop containing nucleoside triphosphate hydrolases"/>
    <property type="match status" value="1"/>
</dbReference>
<evidence type="ECO:0000313" key="2">
    <source>
        <dbReference type="Proteomes" id="UP000887560"/>
    </source>
</evidence>
<organism evidence="2 3">
    <name type="scientific">Meloidogyne floridensis</name>
    <dbReference type="NCBI Taxonomy" id="298350"/>
    <lineage>
        <taxon>Eukaryota</taxon>
        <taxon>Metazoa</taxon>
        <taxon>Ecdysozoa</taxon>
        <taxon>Nematoda</taxon>
        <taxon>Chromadorea</taxon>
        <taxon>Rhabditida</taxon>
        <taxon>Tylenchina</taxon>
        <taxon>Tylenchomorpha</taxon>
        <taxon>Tylenchoidea</taxon>
        <taxon>Meloidogynidae</taxon>
        <taxon>Meloidogyninae</taxon>
        <taxon>Meloidogyne</taxon>
    </lineage>
</organism>
<accession>A0A915NPD4</accession>
<dbReference type="InterPro" id="IPR027417">
    <property type="entry name" value="P-loop_NTPase"/>
</dbReference>
<sequence length="193" mass="21909">MFSATYNKKVDGLVEKFLKIDHVKLTITRALPAKLSQKFYWVEENDKYGKLLGVLNKLFKIETSKIIIFANNKSTCNNLKTQLENDNYNCLLFHADVSGSRDHILDDFKSGKIQILIASDALARGIDVEDVTHVINYDTPEAQQNYRHRVGRTARMGRKGTSITFVNDLTKIIVDLYDLVDGQGDLPQEMIAL</sequence>
<dbReference type="Pfam" id="PF00271">
    <property type="entry name" value="Helicase_C"/>
    <property type="match status" value="1"/>
</dbReference>
<protein>
    <submittedName>
        <fullName evidence="3">Helicase C-terminal domain-containing protein</fullName>
    </submittedName>
</protein>
<name>A0A915NPD4_9BILA</name>
<dbReference type="InterPro" id="IPR001650">
    <property type="entry name" value="Helicase_C-like"/>
</dbReference>
<reference evidence="3" key="1">
    <citation type="submission" date="2022-11" db="UniProtKB">
        <authorList>
            <consortium name="WormBaseParasite"/>
        </authorList>
    </citation>
    <scope>IDENTIFICATION</scope>
</reference>